<evidence type="ECO:0000256" key="3">
    <source>
        <dbReference type="ARBA" id="ARBA00004838"/>
    </source>
</evidence>
<dbReference type="PROSITE" id="PS00111">
    <property type="entry name" value="PGLYCERATE_KINASE"/>
    <property type="match status" value="1"/>
</dbReference>
<evidence type="ECO:0000256" key="10">
    <source>
        <dbReference type="ARBA" id="ARBA00022741"/>
    </source>
</evidence>
<evidence type="ECO:0000256" key="6">
    <source>
        <dbReference type="ARBA" id="ARBA00013061"/>
    </source>
</evidence>
<dbReference type="Gene3D" id="3.40.50.1260">
    <property type="entry name" value="Phosphoglycerate kinase, N-terminal domain"/>
    <property type="match status" value="2"/>
</dbReference>
<evidence type="ECO:0000313" key="19">
    <source>
        <dbReference type="Proteomes" id="UP001057291"/>
    </source>
</evidence>
<dbReference type="InterPro" id="IPR015911">
    <property type="entry name" value="Phosphoglycerate_kinase_CS"/>
</dbReference>
<dbReference type="FunFam" id="3.40.50.1260:FF:000002">
    <property type="entry name" value="Phosphoglycerate kinase"/>
    <property type="match status" value="1"/>
</dbReference>
<evidence type="ECO:0000256" key="5">
    <source>
        <dbReference type="ARBA" id="ARBA00011245"/>
    </source>
</evidence>
<feature type="binding site" evidence="15">
    <location>
        <position position="118"/>
    </location>
    <ligand>
        <name>(2R)-3-phosphoglycerate</name>
        <dbReference type="ChEBI" id="CHEBI:58272"/>
    </ligand>
</feature>
<evidence type="ECO:0000256" key="13">
    <source>
        <dbReference type="ARBA" id="ARBA00023152"/>
    </source>
</evidence>
<dbReference type="EMBL" id="BOQE01000001">
    <property type="protein sequence ID" value="GIM45260.1"/>
    <property type="molecule type" value="Genomic_DNA"/>
</dbReference>
<reference evidence="18" key="1">
    <citation type="journal article" date="2023" name="Int. J. Syst. Evol. Microbiol.">
        <title>Collibacillus ludicampi gen. nov., sp. nov., a new soil bacterium of the family Alicyclobacillaceae.</title>
        <authorList>
            <person name="Jojima T."/>
            <person name="Ioku Y."/>
            <person name="Fukuta Y."/>
            <person name="Shirasaka N."/>
            <person name="Matsumura Y."/>
            <person name="Mori M."/>
        </authorList>
    </citation>
    <scope>NUCLEOTIDE SEQUENCE</scope>
    <source>
        <strain evidence="18">TP075</strain>
    </source>
</reference>
<comment type="subcellular location">
    <subcellularLocation>
        <location evidence="2 14">Cytoplasm</location>
    </subcellularLocation>
</comment>
<dbReference type="InterPro" id="IPR001576">
    <property type="entry name" value="Phosphoglycerate_kinase"/>
</dbReference>
<dbReference type="SUPFAM" id="SSF53748">
    <property type="entry name" value="Phosphoglycerate kinase"/>
    <property type="match status" value="1"/>
</dbReference>
<evidence type="ECO:0000256" key="15">
    <source>
        <dbReference type="PIRSR" id="PIRSR000724-1"/>
    </source>
</evidence>
<dbReference type="Pfam" id="PF00162">
    <property type="entry name" value="PGK"/>
    <property type="match status" value="1"/>
</dbReference>
<feature type="binding site" evidence="14">
    <location>
        <position position="151"/>
    </location>
    <ligand>
        <name>substrate</name>
    </ligand>
</feature>
<dbReference type="GO" id="GO:0006094">
    <property type="term" value="P:gluconeogenesis"/>
    <property type="evidence" value="ECO:0007669"/>
    <property type="project" value="TreeGrafter"/>
</dbReference>
<evidence type="ECO:0000256" key="12">
    <source>
        <dbReference type="ARBA" id="ARBA00022840"/>
    </source>
</evidence>
<comment type="subunit">
    <text evidence="5 14">Monomer.</text>
</comment>
<organism evidence="18 19">
    <name type="scientific">Collibacillus ludicampi</name>
    <dbReference type="NCBI Taxonomy" id="2771369"/>
    <lineage>
        <taxon>Bacteria</taxon>
        <taxon>Bacillati</taxon>
        <taxon>Bacillota</taxon>
        <taxon>Bacilli</taxon>
        <taxon>Bacillales</taxon>
        <taxon>Alicyclobacillaceae</taxon>
        <taxon>Collibacillus</taxon>
    </lineage>
</organism>
<name>A0AAV4LBU0_9BACL</name>
<feature type="binding site" evidence="15">
    <location>
        <position position="36"/>
    </location>
    <ligand>
        <name>(2R)-3-phosphoglycerate</name>
        <dbReference type="ChEBI" id="CHEBI:58272"/>
    </ligand>
</feature>
<feature type="binding site" evidence="14 15">
    <location>
        <begin position="59"/>
        <end position="62"/>
    </location>
    <ligand>
        <name>substrate</name>
    </ligand>
</feature>
<dbReference type="InterPro" id="IPR036043">
    <property type="entry name" value="Phosphoglycerate_kinase_sf"/>
</dbReference>
<comment type="similarity">
    <text evidence="4 14 17">Belongs to the phosphoglycerate kinase family.</text>
</comment>
<dbReference type="EC" id="2.7.2.3" evidence="6 14"/>
<dbReference type="CDD" id="cd00318">
    <property type="entry name" value="Phosphoglycerate_kinase"/>
    <property type="match status" value="1"/>
</dbReference>
<feature type="binding site" evidence="14 16">
    <location>
        <position position="201"/>
    </location>
    <ligand>
        <name>ATP</name>
        <dbReference type="ChEBI" id="CHEBI:30616"/>
    </ligand>
</feature>
<accession>A0AAV4LBU0</accession>
<keyword evidence="19" id="KW-1185">Reference proteome</keyword>
<dbReference type="AlphaFoldDB" id="A0AAV4LBU0"/>
<dbReference type="PANTHER" id="PTHR11406">
    <property type="entry name" value="PHOSPHOGLYCERATE KINASE"/>
    <property type="match status" value="1"/>
</dbReference>
<evidence type="ECO:0000256" key="7">
    <source>
        <dbReference type="ARBA" id="ARBA00016471"/>
    </source>
</evidence>
<feature type="binding site" evidence="15">
    <location>
        <position position="151"/>
    </location>
    <ligand>
        <name>(2R)-3-phosphoglycerate</name>
        <dbReference type="ChEBI" id="CHEBI:58272"/>
    </ligand>
</feature>
<evidence type="ECO:0000256" key="9">
    <source>
        <dbReference type="ARBA" id="ARBA00022679"/>
    </source>
</evidence>
<dbReference type="GO" id="GO:0004618">
    <property type="term" value="F:phosphoglycerate kinase activity"/>
    <property type="evidence" value="ECO:0007669"/>
    <property type="project" value="UniProtKB-UniRule"/>
</dbReference>
<protein>
    <recommendedName>
        <fullName evidence="7 14">Phosphoglycerate kinase</fullName>
        <ecNumber evidence="6 14">2.7.2.3</ecNumber>
    </recommendedName>
</protein>
<evidence type="ECO:0000256" key="8">
    <source>
        <dbReference type="ARBA" id="ARBA00022490"/>
    </source>
</evidence>
<dbReference type="GO" id="GO:0005524">
    <property type="term" value="F:ATP binding"/>
    <property type="evidence" value="ECO:0007669"/>
    <property type="project" value="UniProtKB-KW"/>
</dbReference>
<comment type="caution">
    <text evidence="14">Lacks conserved residue(s) required for the propagation of feature annotation.</text>
</comment>
<keyword evidence="10 14" id="KW-0547">Nucleotide-binding</keyword>
<feature type="binding site" evidence="14 15">
    <location>
        <begin position="21"/>
        <end position="23"/>
    </location>
    <ligand>
        <name>substrate</name>
    </ligand>
</feature>
<keyword evidence="8 14" id="KW-0963">Cytoplasm</keyword>
<feature type="binding site" evidence="14 16">
    <location>
        <begin position="346"/>
        <end position="349"/>
    </location>
    <ligand>
        <name>ATP</name>
        <dbReference type="ChEBI" id="CHEBI:30616"/>
    </ligand>
</feature>
<feature type="binding site" evidence="14">
    <location>
        <position position="36"/>
    </location>
    <ligand>
        <name>substrate</name>
    </ligand>
</feature>
<evidence type="ECO:0000313" key="18">
    <source>
        <dbReference type="EMBL" id="GIM45260.1"/>
    </source>
</evidence>
<evidence type="ECO:0000256" key="2">
    <source>
        <dbReference type="ARBA" id="ARBA00004496"/>
    </source>
</evidence>
<keyword evidence="11 14" id="KW-0418">Kinase</keyword>
<dbReference type="InterPro" id="IPR015824">
    <property type="entry name" value="Phosphoglycerate_kinase_N"/>
</dbReference>
<dbReference type="GO" id="GO:0005829">
    <property type="term" value="C:cytosol"/>
    <property type="evidence" value="ECO:0007669"/>
    <property type="project" value="TreeGrafter"/>
</dbReference>
<dbReference type="Proteomes" id="UP001057291">
    <property type="component" value="Unassembled WGS sequence"/>
</dbReference>
<evidence type="ECO:0000256" key="1">
    <source>
        <dbReference type="ARBA" id="ARBA00000642"/>
    </source>
</evidence>
<evidence type="ECO:0000256" key="4">
    <source>
        <dbReference type="ARBA" id="ARBA00008982"/>
    </source>
</evidence>
<evidence type="ECO:0000256" key="16">
    <source>
        <dbReference type="PIRSR" id="PIRSR000724-2"/>
    </source>
</evidence>
<dbReference type="RefSeq" id="WP_282198478.1">
    <property type="nucleotide sequence ID" value="NZ_BOQE01000001.1"/>
</dbReference>
<sequence>MNKMTVKDIDVRGKRVFVRVDFNVPLENGRITDDTRIQAALPTIRYLIDQGAKVILASHLGRPKGEVNPKYSLDPVAVRLSELLGKNVEKASDSIGDAVKERVNLMREGDVLLLENVRFHKGEEKNDPELARAFAELADVYVNDAFGAAHRAHASTAGIANYLPAVAGFLMEKEIDIMGRALSDPDRPFAAIIGGAKVSDKISVIENLLTKVDTLIIGGGMANTFLAAQGYKLGKSLVEEDKIDIAKALLARAEEKLLLPVDLVVANAFQPDADHQVVSLSDVPEDWMALDIGPKTVERYAEVIRKAKTVIWNGPMGVFEMDVFAVGTNAIAKAMAEVEGTTIVGGGDSVAAVEKTGLADKMTHISTGGGASLEFLEGKALPGVVALRDRA</sequence>
<comment type="pathway">
    <text evidence="3 14">Carbohydrate degradation; glycolysis; pyruvate from D-glyceraldehyde 3-phosphate: step 2/5.</text>
</comment>
<evidence type="ECO:0000256" key="11">
    <source>
        <dbReference type="ARBA" id="ARBA00022777"/>
    </source>
</evidence>
<keyword evidence="12 14" id="KW-0067">ATP-binding</keyword>
<feature type="binding site" evidence="14">
    <location>
        <position position="118"/>
    </location>
    <ligand>
        <name>substrate</name>
    </ligand>
</feature>
<comment type="caution">
    <text evidence="18">The sequence shown here is derived from an EMBL/GenBank/DDBJ whole genome shotgun (WGS) entry which is preliminary data.</text>
</comment>
<feature type="binding site" evidence="14 16">
    <location>
        <position position="320"/>
    </location>
    <ligand>
        <name>ATP</name>
        <dbReference type="ChEBI" id="CHEBI:30616"/>
    </ligand>
</feature>
<dbReference type="PANTHER" id="PTHR11406:SF23">
    <property type="entry name" value="PHOSPHOGLYCERATE KINASE 1, CHLOROPLASTIC-RELATED"/>
    <property type="match status" value="1"/>
</dbReference>
<gene>
    <name evidence="14 18" type="primary">pgk</name>
    <name evidence="18" type="ORF">DNHGIG_08090</name>
</gene>
<proteinExistence type="inferred from homology"/>
<evidence type="ECO:0000256" key="17">
    <source>
        <dbReference type="RuleBase" id="RU000532"/>
    </source>
</evidence>
<dbReference type="GO" id="GO:0006096">
    <property type="term" value="P:glycolytic process"/>
    <property type="evidence" value="ECO:0007669"/>
    <property type="project" value="UniProtKB-UniRule"/>
</dbReference>
<dbReference type="PIRSF" id="PIRSF000724">
    <property type="entry name" value="Pgk"/>
    <property type="match status" value="1"/>
</dbReference>
<keyword evidence="9 14" id="KW-0808">Transferase</keyword>
<dbReference type="PRINTS" id="PR00477">
    <property type="entry name" value="PHGLYCKINASE"/>
</dbReference>
<evidence type="ECO:0000256" key="14">
    <source>
        <dbReference type="HAMAP-Rule" id="MF_00145"/>
    </source>
</evidence>
<dbReference type="HAMAP" id="MF_00145">
    <property type="entry name" value="Phosphoglyc_kinase"/>
    <property type="match status" value="1"/>
</dbReference>
<dbReference type="GO" id="GO:0043531">
    <property type="term" value="F:ADP binding"/>
    <property type="evidence" value="ECO:0007669"/>
    <property type="project" value="TreeGrafter"/>
</dbReference>
<keyword evidence="13 14" id="KW-0324">Glycolysis</keyword>
<comment type="catalytic activity">
    <reaction evidence="1 14 17">
        <text>(2R)-3-phosphoglycerate + ATP = (2R)-3-phospho-glyceroyl phosphate + ADP</text>
        <dbReference type="Rhea" id="RHEA:14801"/>
        <dbReference type="ChEBI" id="CHEBI:30616"/>
        <dbReference type="ChEBI" id="CHEBI:57604"/>
        <dbReference type="ChEBI" id="CHEBI:58272"/>
        <dbReference type="ChEBI" id="CHEBI:456216"/>
        <dbReference type="EC" id="2.7.2.3"/>
    </reaction>
</comment>
<dbReference type="FunFam" id="3.40.50.1260:FF:000001">
    <property type="entry name" value="Phosphoglycerate kinase"/>
    <property type="match status" value="1"/>
</dbReference>